<proteinExistence type="predicted"/>
<feature type="compositionally biased region" description="Low complexity" evidence="1">
    <location>
        <begin position="135"/>
        <end position="145"/>
    </location>
</feature>
<organism evidence="2 3">
    <name type="scientific">Gimesia maris</name>
    <dbReference type="NCBI Taxonomy" id="122"/>
    <lineage>
        <taxon>Bacteria</taxon>
        <taxon>Pseudomonadati</taxon>
        <taxon>Planctomycetota</taxon>
        <taxon>Planctomycetia</taxon>
        <taxon>Planctomycetales</taxon>
        <taxon>Planctomycetaceae</taxon>
        <taxon>Gimesia</taxon>
    </lineage>
</organism>
<dbReference type="EMBL" id="DQAY01000191">
    <property type="protein sequence ID" value="HCO27153.1"/>
    <property type="molecule type" value="Genomic_DNA"/>
</dbReference>
<feature type="compositionally biased region" description="Basic and acidic residues" evidence="1">
    <location>
        <begin position="35"/>
        <end position="73"/>
    </location>
</feature>
<feature type="compositionally biased region" description="Polar residues" evidence="1">
    <location>
        <begin position="156"/>
        <end position="171"/>
    </location>
</feature>
<evidence type="ECO:0000313" key="2">
    <source>
        <dbReference type="EMBL" id="HCO27153.1"/>
    </source>
</evidence>
<name>A0A3D3REA5_9PLAN</name>
<feature type="compositionally biased region" description="Polar residues" evidence="1">
    <location>
        <begin position="178"/>
        <end position="190"/>
    </location>
</feature>
<feature type="region of interest" description="Disordered" evidence="1">
    <location>
        <begin position="129"/>
        <end position="193"/>
    </location>
</feature>
<dbReference type="AlphaFoldDB" id="A0A3D3REA5"/>
<accession>A0A3D3REA5</accession>
<sequence>MQMRNSKSTQFLYLLAISTTIVFTVLEQPTNADESSEKKEPVKTQRAESEPDEPADKIQPDKDQSDKQVEKLKKWAQKNQLPIDPIIKEMERAGKLIEKQDGGKEVQQVQKQVVEDLEKLIRLVEQAPKTSMRLQNQNNQQQQEQQQKRQDREGMQKQNNENQLSQGPARQSTDRQNEGQITPGNLNAKSNYAKDAWGHLPPAMRQQLLNIYTEKFLPQYEDQVRRYYEALAEKKKRTP</sequence>
<gene>
    <name evidence="2" type="ORF">DIT97_30660</name>
</gene>
<comment type="caution">
    <text evidence="2">The sequence shown here is derived from an EMBL/GenBank/DDBJ whole genome shotgun (WGS) entry which is preliminary data.</text>
</comment>
<protein>
    <submittedName>
        <fullName evidence="2">Uncharacterized protein</fullName>
    </submittedName>
</protein>
<reference evidence="2 3" key="1">
    <citation type="journal article" date="2018" name="Nat. Biotechnol.">
        <title>A standardized bacterial taxonomy based on genome phylogeny substantially revises the tree of life.</title>
        <authorList>
            <person name="Parks D.H."/>
            <person name="Chuvochina M."/>
            <person name="Waite D.W."/>
            <person name="Rinke C."/>
            <person name="Skarshewski A."/>
            <person name="Chaumeil P.A."/>
            <person name="Hugenholtz P."/>
        </authorList>
    </citation>
    <scope>NUCLEOTIDE SEQUENCE [LARGE SCALE GENOMIC DNA]</scope>
    <source>
        <strain evidence="2">UBA9375</strain>
    </source>
</reference>
<evidence type="ECO:0000256" key="1">
    <source>
        <dbReference type="SAM" id="MobiDB-lite"/>
    </source>
</evidence>
<dbReference type="Proteomes" id="UP000263642">
    <property type="component" value="Unassembled WGS sequence"/>
</dbReference>
<feature type="region of interest" description="Disordered" evidence="1">
    <location>
        <begin position="28"/>
        <end position="86"/>
    </location>
</feature>
<feature type="compositionally biased region" description="Basic and acidic residues" evidence="1">
    <location>
        <begin position="146"/>
        <end position="155"/>
    </location>
</feature>
<evidence type="ECO:0000313" key="3">
    <source>
        <dbReference type="Proteomes" id="UP000263642"/>
    </source>
</evidence>